<gene>
    <name evidence="3" type="ORF">Taro_012163</name>
</gene>
<evidence type="ECO:0000313" key="3">
    <source>
        <dbReference type="EMBL" id="MQL79719.1"/>
    </source>
</evidence>
<feature type="region of interest" description="Disordered" evidence="2">
    <location>
        <begin position="158"/>
        <end position="181"/>
    </location>
</feature>
<sequence>REAATAAAAGPREKQQIGGLALYGKIKVLKHLHSLPFLCSCDLNMIVVTEMSSDYALVPQTSFQTQATSNEEGRESAGMSSQAPRVPSVWPNITFPQVPQYTYPAQQAQPDVQASLLEPNEGLQRQIEGLQKQLELLQRQISVLTSIPDAGKGKMVATTLGASSSSGSGHDEESMPAQGHR</sequence>
<name>A0A843UIA0_COLES</name>
<dbReference type="Proteomes" id="UP000652761">
    <property type="component" value="Unassembled WGS sequence"/>
</dbReference>
<accession>A0A843UIA0</accession>
<comment type="caution">
    <text evidence="3">The sequence shown here is derived from an EMBL/GenBank/DDBJ whole genome shotgun (WGS) entry which is preliminary data.</text>
</comment>
<feature type="region of interest" description="Disordered" evidence="2">
    <location>
        <begin position="66"/>
        <end position="88"/>
    </location>
</feature>
<evidence type="ECO:0000256" key="2">
    <source>
        <dbReference type="SAM" id="MobiDB-lite"/>
    </source>
</evidence>
<proteinExistence type="predicted"/>
<organism evidence="3 4">
    <name type="scientific">Colocasia esculenta</name>
    <name type="common">Wild taro</name>
    <name type="synonym">Arum esculentum</name>
    <dbReference type="NCBI Taxonomy" id="4460"/>
    <lineage>
        <taxon>Eukaryota</taxon>
        <taxon>Viridiplantae</taxon>
        <taxon>Streptophyta</taxon>
        <taxon>Embryophyta</taxon>
        <taxon>Tracheophyta</taxon>
        <taxon>Spermatophyta</taxon>
        <taxon>Magnoliopsida</taxon>
        <taxon>Liliopsida</taxon>
        <taxon>Araceae</taxon>
        <taxon>Aroideae</taxon>
        <taxon>Colocasieae</taxon>
        <taxon>Colocasia</taxon>
    </lineage>
</organism>
<feature type="non-terminal residue" evidence="3">
    <location>
        <position position="1"/>
    </location>
</feature>
<dbReference type="AlphaFoldDB" id="A0A843UIA0"/>
<reference evidence="3" key="1">
    <citation type="submission" date="2017-07" db="EMBL/GenBank/DDBJ databases">
        <title>Taro Niue Genome Assembly and Annotation.</title>
        <authorList>
            <person name="Atibalentja N."/>
            <person name="Keating K."/>
            <person name="Fields C.J."/>
        </authorList>
    </citation>
    <scope>NUCLEOTIDE SEQUENCE</scope>
    <source>
        <strain evidence="3">Niue_2</strain>
        <tissue evidence="3">Leaf</tissue>
    </source>
</reference>
<protein>
    <submittedName>
        <fullName evidence="3">Uncharacterized protein</fullName>
    </submittedName>
</protein>
<keyword evidence="4" id="KW-1185">Reference proteome</keyword>
<dbReference type="EMBL" id="NMUH01000472">
    <property type="protein sequence ID" value="MQL79719.1"/>
    <property type="molecule type" value="Genomic_DNA"/>
</dbReference>
<keyword evidence="1" id="KW-0175">Coiled coil</keyword>
<evidence type="ECO:0000256" key="1">
    <source>
        <dbReference type="SAM" id="Coils"/>
    </source>
</evidence>
<evidence type="ECO:0000313" key="4">
    <source>
        <dbReference type="Proteomes" id="UP000652761"/>
    </source>
</evidence>
<feature type="coiled-coil region" evidence="1">
    <location>
        <begin position="120"/>
        <end position="147"/>
    </location>
</feature>